<keyword evidence="3" id="KW-1185">Reference proteome</keyword>
<feature type="compositionally biased region" description="Gly residues" evidence="1">
    <location>
        <begin position="183"/>
        <end position="193"/>
    </location>
</feature>
<feature type="region of interest" description="Disordered" evidence="1">
    <location>
        <begin position="182"/>
        <end position="275"/>
    </location>
</feature>
<name>A0A4Z2EL74_9TELE</name>
<dbReference type="AlphaFoldDB" id="A0A4Z2EL74"/>
<evidence type="ECO:0000313" key="3">
    <source>
        <dbReference type="Proteomes" id="UP000314294"/>
    </source>
</evidence>
<protein>
    <submittedName>
        <fullName evidence="2">Uncharacterized protein</fullName>
    </submittedName>
</protein>
<feature type="region of interest" description="Disordered" evidence="1">
    <location>
        <begin position="95"/>
        <end position="118"/>
    </location>
</feature>
<sequence length="306" mass="33040">MKTRSEGVASGIDFQTGDVAAALIRDARVLLNNRDGPRRKCRHSLPHVPLDSIDPLLPACVCPPLPPLPPTPLAEASAPEPSAVRTAPVICDGRSGGGGVNGRRRRVTGASCKRPASRGGAAGRWRAVFRRAGRRQDSGAALIVAVREQEAEESMRSVCRRFKETRSKAPPSNPNLRVLLVRRGGGGGGGGGASLLEERVSSSGSTGGLSHKETLMRPEGGNRWGRKWTPLSRRRIESRDKEQQERRRRRREETGGDGRRFGRRMTGTDAGRNQRGGVLSSFVHVLVERGRDLPSCNGLKSAATLF</sequence>
<comment type="caution">
    <text evidence="2">The sequence shown here is derived from an EMBL/GenBank/DDBJ whole genome shotgun (WGS) entry which is preliminary data.</text>
</comment>
<reference evidence="2 3" key="1">
    <citation type="submission" date="2019-03" db="EMBL/GenBank/DDBJ databases">
        <title>First draft genome of Liparis tanakae, snailfish: a comprehensive survey of snailfish specific genes.</title>
        <authorList>
            <person name="Kim W."/>
            <person name="Song I."/>
            <person name="Jeong J.-H."/>
            <person name="Kim D."/>
            <person name="Kim S."/>
            <person name="Ryu S."/>
            <person name="Song J.Y."/>
            <person name="Lee S.K."/>
        </authorList>
    </citation>
    <scope>NUCLEOTIDE SEQUENCE [LARGE SCALE GENOMIC DNA]</scope>
    <source>
        <tissue evidence="2">Muscle</tissue>
    </source>
</reference>
<dbReference type="Proteomes" id="UP000314294">
    <property type="component" value="Unassembled WGS sequence"/>
</dbReference>
<evidence type="ECO:0000256" key="1">
    <source>
        <dbReference type="SAM" id="MobiDB-lite"/>
    </source>
</evidence>
<dbReference type="EMBL" id="SRLO01005935">
    <property type="protein sequence ID" value="TNN29204.1"/>
    <property type="molecule type" value="Genomic_DNA"/>
</dbReference>
<accession>A0A4Z2EL74</accession>
<proteinExistence type="predicted"/>
<feature type="compositionally biased region" description="Basic and acidic residues" evidence="1">
    <location>
        <begin position="234"/>
        <end position="260"/>
    </location>
</feature>
<gene>
    <name evidence="2" type="ORF">EYF80_060646</name>
</gene>
<organism evidence="2 3">
    <name type="scientific">Liparis tanakae</name>
    <name type="common">Tanaka's snailfish</name>
    <dbReference type="NCBI Taxonomy" id="230148"/>
    <lineage>
        <taxon>Eukaryota</taxon>
        <taxon>Metazoa</taxon>
        <taxon>Chordata</taxon>
        <taxon>Craniata</taxon>
        <taxon>Vertebrata</taxon>
        <taxon>Euteleostomi</taxon>
        <taxon>Actinopterygii</taxon>
        <taxon>Neopterygii</taxon>
        <taxon>Teleostei</taxon>
        <taxon>Neoteleostei</taxon>
        <taxon>Acanthomorphata</taxon>
        <taxon>Eupercaria</taxon>
        <taxon>Perciformes</taxon>
        <taxon>Cottioidei</taxon>
        <taxon>Cottales</taxon>
        <taxon>Liparidae</taxon>
        <taxon>Liparis</taxon>
    </lineage>
</organism>
<evidence type="ECO:0000313" key="2">
    <source>
        <dbReference type="EMBL" id="TNN29204.1"/>
    </source>
</evidence>